<reference evidence="2" key="1">
    <citation type="submission" date="2020-12" db="EMBL/GenBank/DDBJ databases">
        <title>Metabolic potential, ecology and presence of endohyphal bacteria is reflected in genomic diversity of Mucoromycotina.</title>
        <authorList>
            <person name="Muszewska A."/>
            <person name="Okrasinska A."/>
            <person name="Steczkiewicz K."/>
            <person name="Drgas O."/>
            <person name="Orlowska M."/>
            <person name="Perlinska-Lenart U."/>
            <person name="Aleksandrzak-Piekarczyk T."/>
            <person name="Szatraj K."/>
            <person name="Zielenkiewicz U."/>
            <person name="Pilsyk S."/>
            <person name="Malc E."/>
            <person name="Mieczkowski P."/>
            <person name="Kruszewska J.S."/>
            <person name="Biernat P."/>
            <person name="Pawlowska J."/>
        </authorList>
    </citation>
    <scope>NUCLEOTIDE SEQUENCE</scope>
    <source>
        <strain evidence="2">WA0000017839</strain>
    </source>
</reference>
<protein>
    <recommendedName>
        <fullName evidence="1">Tc1-like transposase DDE domain-containing protein</fullName>
    </recommendedName>
</protein>
<dbReference type="EMBL" id="JAEPRD010000171">
    <property type="protein sequence ID" value="KAG2195416.1"/>
    <property type="molecule type" value="Genomic_DNA"/>
</dbReference>
<dbReference type="Gene3D" id="3.30.420.10">
    <property type="entry name" value="Ribonuclease H-like superfamily/Ribonuclease H"/>
    <property type="match status" value="1"/>
</dbReference>
<accession>A0A8H7QMV0</accession>
<proteinExistence type="predicted"/>
<name>A0A8H7QMV0_9FUNG</name>
<evidence type="ECO:0000313" key="2">
    <source>
        <dbReference type="EMBL" id="KAG2195416.1"/>
    </source>
</evidence>
<dbReference type="Proteomes" id="UP000603453">
    <property type="component" value="Unassembled WGS sequence"/>
</dbReference>
<keyword evidence="3" id="KW-1185">Reference proteome</keyword>
<dbReference type="GO" id="GO:0003676">
    <property type="term" value="F:nucleic acid binding"/>
    <property type="evidence" value="ECO:0007669"/>
    <property type="project" value="InterPro"/>
</dbReference>
<dbReference type="AlphaFoldDB" id="A0A8H7QMV0"/>
<feature type="domain" description="Tc1-like transposase DDE" evidence="1">
    <location>
        <begin position="80"/>
        <end position="138"/>
    </location>
</feature>
<dbReference type="InterPro" id="IPR038717">
    <property type="entry name" value="Tc1-like_DDE_dom"/>
</dbReference>
<gene>
    <name evidence="2" type="ORF">INT47_002855</name>
</gene>
<dbReference type="OrthoDB" id="2206877at2759"/>
<dbReference type="Pfam" id="PF13358">
    <property type="entry name" value="DDE_3"/>
    <property type="match status" value="1"/>
</dbReference>
<sequence>MANCVFINEAGFNANLRRTQGWAPIEETPIVKVNTPRASSISILGATYPKVLLKVCLRKPVPPPSFKKLKLTGGAKKHAKGTNTNRYVNFISEMDKPPEMNGHFLIMDNAPIYTNKIIRPIVEESGYRCVYLPPYSPEPKPH</sequence>
<evidence type="ECO:0000313" key="3">
    <source>
        <dbReference type="Proteomes" id="UP000603453"/>
    </source>
</evidence>
<organism evidence="2 3">
    <name type="scientific">Mucor saturninus</name>
    <dbReference type="NCBI Taxonomy" id="64648"/>
    <lineage>
        <taxon>Eukaryota</taxon>
        <taxon>Fungi</taxon>
        <taxon>Fungi incertae sedis</taxon>
        <taxon>Mucoromycota</taxon>
        <taxon>Mucoromycotina</taxon>
        <taxon>Mucoromycetes</taxon>
        <taxon>Mucorales</taxon>
        <taxon>Mucorineae</taxon>
        <taxon>Mucoraceae</taxon>
        <taxon>Mucor</taxon>
    </lineage>
</organism>
<dbReference type="InterPro" id="IPR036397">
    <property type="entry name" value="RNaseH_sf"/>
</dbReference>
<evidence type="ECO:0000259" key="1">
    <source>
        <dbReference type="Pfam" id="PF13358"/>
    </source>
</evidence>
<comment type="caution">
    <text evidence="2">The sequence shown here is derived from an EMBL/GenBank/DDBJ whole genome shotgun (WGS) entry which is preliminary data.</text>
</comment>